<dbReference type="Proteomes" id="UP001054892">
    <property type="component" value="Unassembled WGS sequence"/>
</dbReference>
<evidence type="ECO:0000259" key="1">
    <source>
        <dbReference type="Pfam" id="PF00576"/>
    </source>
</evidence>
<dbReference type="EMBL" id="BQKM01000011">
    <property type="protein sequence ID" value="GJN54491.1"/>
    <property type="molecule type" value="Genomic_DNA"/>
</dbReference>
<organism evidence="2 4">
    <name type="scientific">Pseudomonas tohonis</name>
    <dbReference type="NCBI Taxonomy" id="2725477"/>
    <lineage>
        <taxon>Bacteria</taxon>
        <taxon>Pseudomonadati</taxon>
        <taxon>Pseudomonadota</taxon>
        <taxon>Gammaproteobacteria</taxon>
        <taxon>Pseudomonadales</taxon>
        <taxon>Pseudomonadaceae</taxon>
        <taxon>Pseudomonas</taxon>
    </lineage>
</organism>
<dbReference type="InterPro" id="IPR023416">
    <property type="entry name" value="Transthyretin/HIU_hydrolase_d"/>
</dbReference>
<dbReference type="GO" id="GO:0016787">
    <property type="term" value="F:hydrolase activity"/>
    <property type="evidence" value="ECO:0007669"/>
    <property type="project" value="UniProtKB-KW"/>
</dbReference>
<dbReference type="EMBL" id="AP023189">
    <property type="protein sequence ID" value="BCG25501.1"/>
    <property type="molecule type" value="Genomic_DNA"/>
</dbReference>
<dbReference type="PANTHER" id="PTHR10395:SF7">
    <property type="entry name" value="5-HYDROXYISOURATE HYDROLASE"/>
    <property type="match status" value="1"/>
</dbReference>
<dbReference type="GO" id="GO:0006144">
    <property type="term" value="P:purine nucleobase metabolic process"/>
    <property type="evidence" value="ECO:0007669"/>
    <property type="project" value="TreeGrafter"/>
</dbReference>
<proteinExistence type="predicted"/>
<dbReference type="Proteomes" id="UP000509383">
    <property type="component" value="Chromosome"/>
</dbReference>
<dbReference type="AlphaFoldDB" id="A0A6J4EAF2"/>
<gene>
    <name evidence="2" type="ORF">TUM18999_36920</name>
    <name evidence="3" type="ORF">TUM20286_42430</name>
</gene>
<evidence type="ECO:0000313" key="4">
    <source>
        <dbReference type="Proteomes" id="UP000509383"/>
    </source>
</evidence>
<dbReference type="Pfam" id="PF00576">
    <property type="entry name" value="Transthyretin"/>
    <property type="match status" value="1"/>
</dbReference>
<protein>
    <submittedName>
        <fullName evidence="2">5-hydroxyisourate hydrolase</fullName>
    </submittedName>
</protein>
<evidence type="ECO:0000313" key="5">
    <source>
        <dbReference type="Proteomes" id="UP001054892"/>
    </source>
</evidence>
<dbReference type="InterPro" id="IPR036817">
    <property type="entry name" value="Transthyretin/HIU_hydrolase_sf"/>
</dbReference>
<accession>A0A6J4EAF2</accession>
<dbReference type="KEGG" id="ptw:TUM18999_36920"/>
<dbReference type="SUPFAM" id="SSF49472">
    <property type="entry name" value="Transthyretin (synonym: prealbumin)"/>
    <property type="match status" value="1"/>
</dbReference>
<dbReference type="Gene3D" id="2.60.40.180">
    <property type="entry name" value="Transthyretin/hydroxyisourate hydrolase domain"/>
    <property type="match status" value="1"/>
</dbReference>
<dbReference type="PANTHER" id="PTHR10395">
    <property type="entry name" value="URICASE AND TRANSTHYRETIN-RELATED"/>
    <property type="match status" value="1"/>
</dbReference>
<keyword evidence="2" id="KW-0378">Hydrolase</keyword>
<sequence length="118" mass="12773">MKGLSIHVVDVARGCVADGLELRVERLEGERRELIHAGRIGADGLLAGLADEAGRCSAGVYEVSLRVADFYRAQGMVLPEPAFLDLLVYRFGIADTGQHYHLPFKLTAWGVSCFRGGA</sequence>
<reference evidence="2 4" key="1">
    <citation type="submission" date="2020-05" db="EMBL/GenBank/DDBJ databases">
        <title>Characterization of novel class B3 metallo-beta-lactamase from novel Pseudomonas species.</title>
        <authorList>
            <person name="Yamada K."/>
            <person name="Aoki K."/>
            <person name="Ishii Y."/>
        </authorList>
    </citation>
    <scope>NUCLEOTIDE SEQUENCE [LARGE SCALE GENOMIC DNA]</scope>
    <source>
        <strain evidence="2 4">TUM18999</strain>
        <strain evidence="3 5">TUM20286</strain>
    </source>
</reference>
<evidence type="ECO:0000313" key="3">
    <source>
        <dbReference type="EMBL" id="GJN54491.1"/>
    </source>
</evidence>
<feature type="domain" description="Transthyretin/hydroxyisourate hydrolase" evidence="1">
    <location>
        <begin position="4"/>
        <end position="116"/>
    </location>
</feature>
<dbReference type="RefSeq" id="WP_173180260.1">
    <property type="nucleotide sequence ID" value="NZ_AP023189.1"/>
</dbReference>
<evidence type="ECO:0000313" key="2">
    <source>
        <dbReference type="EMBL" id="BCG25501.1"/>
    </source>
</evidence>
<name>A0A6J4EAF2_9PSED</name>
<keyword evidence="5" id="KW-1185">Reference proteome</keyword>